<dbReference type="Gene3D" id="1.10.10.10">
    <property type="entry name" value="Winged helix-like DNA-binding domain superfamily/Winged helix DNA-binding domain"/>
    <property type="match status" value="1"/>
</dbReference>
<evidence type="ECO:0000256" key="3">
    <source>
        <dbReference type="ARBA" id="ARBA00023125"/>
    </source>
</evidence>
<dbReference type="SUPFAM" id="SSF53850">
    <property type="entry name" value="Periplasmic binding protein-like II"/>
    <property type="match status" value="1"/>
</dbReference>
<organism evidence="6 7">
    <name type="scientific">Castellaniella hirudinis</name>
    <dbReference type="NCBI Taxonomy" id="1144617"/>
    <lineage>
        <taxon>Bacteria</taxon>
        <taxon>Pseudomonadati</taxon>
        <taxon>Pseudomonadota</taxon>
        <taxon>Betaproteobacteria</taxon>
        <taxon>Burkholderiales</taxon>
        <taxon>Alcaligenaceae</taxon>
        <taxon>Castellaniella</taxon>
    </lineage>
</organism>
<feature type="domain" description="HTH lysR-type" evidence="5">
    <location>
        <begin position="1"/>
        <end position="60"/>
    </location>
</feature>
<keyword evidence="2" id="KW-0805">Transcription regulation</keyword>
<dbReference type="PRINTS" id="PR00039">
    <property type="entry name" value="HTHLYSR"/>
</dbReference>
<evidence type="ECO:0000313" key="7">
    <source>
        <dbReference type="Proteomes" id="UP001595756"/>
    </source>
</evidence>
<dbReference type="SUPFAM" id="SSF46785">
    <property type="entry name" value="Winged helix' DNA-binding domain"/>
    <property type="match status" value="1"/>
</dbReference>
<comment type="caution">
    <text evidence="6">The sequence shown here is derived from an EMBL/GenBank/DDBJ whole genome shotgun (WGS) entry which is preliminary data.</text>
</comment>
<dbReference type="Pfam" id="PF00126">
    <property type="entry name" value="HTH_1"/>
    <property type="match status" value="1"/>
</dbReference>
<dbReference type="InterPro" id="IPR036388">
    <property type="entry name" value="WH-like_DNA-bd_sf"/>
</dbReference>
<evidence type="ECO:0000256" key="2">
    <source>
        <dbReference type="ARBA" id="ARBA00023015"/>
    </source>
</evidence>
<evidence type="ECO:0000259" key="5">
    <source>
        <dbReference type="PROSITE" id="PS50931"/>
    </source>
</evidence>
<dbReference type="RefSeq" id="WP_376811856.1">
    <property type="nucleotide sequence ID" value="NZ_JBHSDY010000002.1"/>
</dbReference>
<dbReference type="InterPro" id="IPR005119">
    <property type="entry name" value="LysR_subst-bd"/>
</dbReference>
<name>A0ABV8RWR9_9BURK</name>
<dbReference type="PANTHER" id="PTHR30126:SF91">
    <property type="entry name" value="LYSR FAMILY TRANSCRIPTIONAL REGULATOR"/>
    <property type="match status" value="1"/>
</dbReference>
<dbReference type="InterPro" id="IPR000847">
    <property type="entry name" value="LysR_HTH_N"/>
</dbReference>
<evidence type="ECO:0000313" key="6">
    <source>
        <dbReference type="EMBL" id="MFC4297304.1"/>
    </source>
</evidence>
<accession>A0ABV8RWR9</accession>
<dbReference type="EMBL" id="JBHSDY010000002">
    <property type="protein sequence ID" value="MFC4297304.1"/>
    <property type="molecule type" value="Genomic_DNA"/>
</dbReference>
<protein>
    <submittedName>
        <fullName evidence="6">LysR family transcriptional regulator</fullName>
    </submittedName>
</protein>
<evidence type="ECO:0000256" key="4">
    <source>
        <dbReference type="ARBA" id="ARBA00023163"/>
    </source>
</evidence>
<gene>
    <name evidence="6" type="ORF">ACFO0J_04525</name>
</gene>
<dbReference type="Proteomes" id="UP001595756">
    <property type="component" value="Unassembled WGS sequence"/>
</dbReference>
<dbReference type="Gene3D" id="3.40.190.290">
    <property type="match status" value="1"/>
</dbReference>
<dbReference type="InterPro" id="IPR036390">
    <property type="entry name" value="WH_DNA-bd_sf"/>
</dbReference>
<dbReference type="CDD" id="cd05466">
    <property type="entry name" value="PBP2_LTTR_substrate"/>
    <property type="match status" value="1"/>
</dbReference>
<keyword evidence="4" id="KW-0804">Transcription</keyword>
<keyword evidence="3" id="KW-0238">DNA-binding</keyword>
<reference evidence="7" key="1">
    <citation type="journal article" date="2019" name="Int. J. Syst. Evol. Microbiol.">
        <title>The Global Catalogue of Microorganisms (GCM) 10K type strain sequencing project: providing services to taxonomists for standard genome sequencing and annotation.</title>
        <authorList>
            <consortium name="The Broad Institute Genomics Platform"/>
            <consortium name="The Broad Institute Genome Sequencing Center for Infectious Disease"/>
            <person name="Wu L."/>
            <person name="Ma J."/>
        </authorList>
    </citation>
    <scope>NUCLEOTIDE SEQUENCE [LARGE SCALE GENOMIC DNA]</scope>
    <source>
        <strain evidence="7">CGMCC 1.19029</strain>
    </source>
</reference>
<keyword evidence="7" id="KW-1185">Reference proteome</keyword>
<evidence type="ECO:0000256" key="1">
    <source>
        <dbReference type="ARBA" id="ARBA00009437"/>
    </source>
</evidence>
<sequence>MRYTLDQLETFAAVVRAGSFSAAARHLGKTQSTVSAAISNLEIDLGVELFDRSRKWPVPTEAGARLLRQAELVLERCLDLEAHARDLSEATETRLRLAIEAPHNTLMTPLADFAAHFPYVDLDIRHSFDGDVSGLVRRGEVAMGIAFAQRDYPRELAFAQMGKLILLHVVRHDHPLAKLPKIDFAELRGHRRLMFLAHNERLPSTEYLEATQCWRAENYLALLEMTRAGLGWSTLPRQLVLRELEAGELVELPLTAYPHTDWVVGIDLVWQKSHTLGRAGAWLLRRLRDHKIYETDRMGRPTTW</sequence>
<dbReference type="Pfam" id="PF03466">
    <property type="entry name" value="LysR_substrate"/>
    <property type="match status" value="1"/>
</dbReference>
<dbReference type="PROSITE" id="PS50931">
    <property type="entry name" value="HTH_LYSR"/>
    <property type="match status" value="1"/>
</dbReference>
<proteinExistence type="inferred from homology"/>
<dbReference type="PANTHER" id="PTHR30126">
    <property type="entry name" value="HTH-TYPE TRANSCRIPTIONAL REGULATOR"/>
    <property type="match status" value="1"/>
</dbReference>
<comment type="similarity">
    <text evidence="1">Belongs to the LysR transcriptional regulatory family.</text>
</comment>